<dbReference type="Pfam" id="PF05176">
    <property type="entry name" value="ATP-synt_10"/>
    <property type="match status" value="1"/>
</dbReference>
<dbReference type="PANTHER" id="PTHR28106">
    <property type="entry name" value="MITOCHONDRIAL ATPASE COMPLEX SUBUNIT ATP10"/>
    <property type="match status" value="1"/>
</dbReference>
<accession>A0A6A5BMX6</accession>
<dbReference type="RefSeq" id="XP_044560211.1">
    <property type="nucleotide sequence ID" value="XM_044709022.1"/>
</dbReference>
<dbReference type="InterPro" id="IPR007849">
    <property type="entry name" value="ATP10"/>
</dbReference>
<evidence type="ECO:0000313" key="2">
    <source>
        <dbReference type="Proteomes" id="UP000444721"/>
    </source>
</evidence>
<dbReference type="AlphaFoldDB" id="A0A6A5BMX6"/>
<proteinExistence type="predicted"/>
<sequence length="309" mass="36088">MLKNLCTRTWLIHHPQKPFANSLVFIFKNNINPSLCQKLEYTQHRFFLKKFFGKENNSSSSPNDNDKQSEFLKEREKLATHLKIEREQIYDEINRYSPLKEIKSVLKHKGKLFISMSGQLIAPEKSILFPSPDVSLGDGKSKVVIRNLKGEQVDLLKMIRSCRATLLFVNFTEYGSNMTKEWREAYDEFQKRYDEQSGASSVLKTQCIDFSISENYVIAWLESVVMNNLKSKIPPEMHDKTLVTFLKSNNETYKFKDMIQITNSKTCYVFVIDQQCRIRWKAVGVPEGKEKEFMILAIQQLVSQTERIK</sequence>
<dbReference type="GeneID" id="68112710"/>
<evidence type="ECO:0000313" key="1">
    <source>
        <dbReference type="EMBL" id="KAF0975498.1"/>
    </source>
</evidence>
<dbReference type="Proteomes" id="UP000444721">
    <property type="component" value="Unassembled WGS sequence"/>
</dbReference>
<dbReference type="EMBL" id="VFQX01000044">
    <property type="protein sequence ID" value="KAF0975498.1"/>
    <property type="molecule type" value="Genomic_DNA"/>
</dbReference>
<keyword evidence="2" id="KW-1185">Reference proteome</keyword>
<dbReference type="OrthoDB" id="17089at2759"/>
<dbReference type="GO" id="GO:0005743">
    <property type="term" value="C:mitochondrial inner membrane"/>
    <property type="evidence" value="ECO:0007669"/>
    <property type="project" value="TreeGrafter"/>
</dbReference>
<protein>
    <submittedName>
        <fullName evidence="1">Uncharacterized protein</fullName>
    </submittedName>
</protein>
<reference evidence="1 2" key="1">
    <citation type="journal article" date="2019" name="Sci. Rep.">
        <title>Nanopore sequencing improves the draft genome of the human pathogenic amoeba Naegleria fowleri.</title>
        <authorList>
            <person name="Liechti N."/>
            <person name="Schurch N."/>
            <person name="Bruggmann R."/>
            <person name="Wittwer M."/>
        </authorList>
    </citation>
    <scope>NUCLEOTIDE SEQUENCE [LARGE SCALE GENOMIC DNA]</scope>
    <source>
        <strain evidence="1 2">ATCC 30894</strain>
    </source>
</reference>
<dbReference type="PANTHER" id="PTHR28106:SF1">
    <property type="entry name" value="MITOCHONDRIAL ATPASE COMPLEX SUBUNIT ATP10"/>
    <property type="match status" value="1"/>
</dbReference>
<dbReference type="VEuPathDB" id="AmoebaDB:NF0116860"/>
<organism evidence="1 2">
    <name type="scientific">Naegleria fowleri</name>
    <name type="common">Brain eating amoeba</name>
    <dbReference type="NCBI Taxonomy" id="5763"/>
    <lineage>
        <taxon>Eukaryota</taxon>
        <taxon>Discoba</taxon>
        <taxon>Heterolobosea</taxon>
        <taxon>Tetramitia</taxon>
        <taxon>Eutetramitia</taxon>
        <taxon>Vahlkampfiidae</taxon>
        <taxon>Naegleria</taxon>
    </lineage>
</organism>
<dbReference type="GO" id="GO:0033615">
    <property type="term" value="P:mitochondrial proton-transporting ATP synthase complex assembly"/>
    <property type="evidence" value="ECO:0007669"/>
    <property type="project" value="TreeGrafter"/>
</dbReference>
<dbReference type="VEuPathDB" id="AmoebaDB:FDP41_005492"/>
<dbReference type="VEuPathDB" id="AmoebaDB:NfTy_066690"/>
<comment type="caution">
    <text evidence="1">The sequence shown here is derived from an EMBL/GenBank/DDBJ whole genome shotgun (WGS) entry which is preliminary data.</text>
</comment>
<gene>
    <name evidence="1" type="ORF">FDP41_005492</name>
</gene>
<name>A0A6A5BMX6_NAEFO</name>